<dbReference type="GeneID" id="63769505"/>
<dbReference type="InterPro" id="IPR013094">
    <property type="entry name" value="AB_hydrolase_3"/>
</dbReference>
<dbReference type="PANTHER" id="PTHR48081">
    <property type="entry name" value="AB HYDROLASE SUPERFAMILY PROTEIN C4A8.06C"/>
    <property type="match status" value="1"/>
</dbReference>
<evidence type="ECO:0000256" key="2">
    <source>
        <dbReference type="ARBA" id="ARBA00022801"/>
    </source>
</evidence>
<dbReference type="STRING" id="1141098.A0A1Y2EFY9"/>
<dbReference type="OrthoDB" id="5354320at2759"/>
<dbReference type="Pfam" id="PF07859">
    <property type="entry name" value="Abhydrolase_3"/>
    <property type="match status" value="1"/>
</dbReference>
<protein>
    <submittedName>
        <fullName evidence="5">Alpha/beta hydrolase fold-domain-containing protein</fullName>
    </submittedName>
</protein>
<evidence type="ECO:0000313" key="6">
    <source>
        <dbReference type="Proteomes" id="UP000193689"/>
    </source>
</evidence>
<feature type="active site" evidence="3">
    <location>
        <position position="259"/>
    </location>
</feature>
<evidence type="ECO:0000259" key="4">
    <source>
        <dbReference type="Pfam" id="PF07859"/>
    </source>
</evidence>
<dbReference type="InterPro" id="IPR002168">
    <property type="entry name" value="Lipase_GDXG_HIS_AS"/>
</dbReference>
<evidence type="ECO:0000313" key="5">
    <source>
        <dbReference type="EMBL" id="ORY70176.1"/>
    </source>
</evidence>
<dbReference type="InParanoid" id="A0A1Y2EFY9"/>
<evidence type="ECO:0000256" key="1">
    <source>
        <dbReference type="ARBA" id="ARBA00010515"/>
    </source>
</evidence>
<name>A0A1Y2EFY9_9PEZI</name>
<proteinExistence type="inferred from homology"/>
<dbReference type="GO" id="GO:0016787">
    <property type="term" value="F:hydrolase activity"/>
    <property type="evidence" value="ECO:0007669"/>
    <property type="project" value="UniProtKB-KW"/>
</dbReference>
<accession>A0A1Y2EFY9</accession>
<dbReference type="AlphaFoldDB" id="A0A1Y2EFY9"/>
<dbReference type="InterPro" id="IPR029058">
    <property type="entry name" value="AB_hydrolase_fold"/>
</dbReference>
<feature type="domain" description="Alpha/beta hydrolase fold-3" evidence="4">
    <location>
        <begin position="178"/>
        <end position="420"/>
    </location>
</feature>
<dbReference type="InterPro" id="IPR033140">
    <property type="entry name" value="Lipase_GDXG_put_SER_AS"/>
</dbReference>
<keyword evidence="6" id="KW-1185">Reference proteome</keyword>
<keyword evidence="2 5" id="KW-0378">Hydrolase</keyword>
<dbReference type="InterPro" id="IPR050300">
    <property type="entry name" value="GDXG_lipolytic_enzyme"/>
</dbReference>
<dbReference type="Proteomes" id="UP000193689">
    <property type="component" value="Unassembled WGS sequence"/>
</dbReference>
<dbReference type="RefSeq" id="XP_040720126.1">
    <property type="nucleotide sequence ID" value="XM_040853293.1"/>
</dbReference>
<dbReference type="PROSITE" id="PS01174">
    <property type="entry name" value="LIPASE_GDXG_SER"/>
    <property type="match status" value="1"/>
</dbReference>
<sequence>MDVSPLALARVIIPQIPNIICVAFLALLHLSTTSPLQDTLTQILVAITRPILGTPACIARSQRQTRFDLPIRGPIWVSKVTLPRPTDENLLLEPNGARSATLCVKDGKVMGIMEAVRAAIKVLGDGRETFTEPELVDVEAEWNAFRSNARWWSARPNISEREQYNKMMEDVGNDGPTVLYFHGGAFVLMDPSTHRLFTTRLAYLSRSRCFSIRFRMAPEHPFPASLSDCLVAYLYLLSPSPSAYHSPIPASRIVLAGDSSGAALATSLTLLLLTLKNKLDLTHLRFNGKVVPLALPAGLATLHPYLDVARSLPSVTRNCEYDIITPPGNWPSPLFPADDLWPSNPPRVETYCNAVSVIHPLVSPVAAPKECWRSCPPVYVAVGWEALQDEISVWARRVYQADDTNVVVFDGYMGQPHCFQFLAPWTCVSKRCFGNWAGFCRGVVECEGVQQAEESGIDITTTALSQAVEHGLANSIKHRVHFLKRILASSKSRPRAMPIKRVPYGTWATRHLQTHHIKFENLAMADDRRVNMTRCDDATVQRCLKAHRDWRVRLEEQILLEWNDIVGYASHNDADDDPEIRKKVHTKEIESRVWKWWDKVGKGITSNPTMYG</sequence>
<reference evidence="5 6" key="1">
    <citation type="submission" date="2016-07" db="EMBL/GenBank/DDBJ databases">
        <title>Pervasive Adenine N6-methylation of Active Genes in Fungi.</title>
        <authorList>
            <consortium name="DOE Joint Genome Institute"/>
            <person name="Mondo S.J."/>
            <person name="Dannebaum R.O."/>
            <person name="Kuo R.C."/>
            <person name="Labutti K."/>
            <person name="Haridas S."/>
            <person name="Kuo A."/>
            <person name="Salamov A."/>
            <person name="Ahrendt S.R."/>
            <person name="Lipzen A."/>
            <person name="Sullivan W."/>
            <person name="Andreopoulos W.B."/>
            <person name="Clum A."/>
            <person name="Lindquist E."/>
            <person name="Daum C."/>
            <person name="Ramamoorthy G.K."/>
            <person name="Gryganskyi A."/>
            <person name="Culley D."/>
            <person name="Magnuson J.K."/>
            <person name="James T.Y."/>
            <person name="O'Malley M.A."/>
            <person name="Stajich J.E."/>
            <person name="Spatafora J.W."/>
            <person name="Visel A."/>
            <person name="Grigoriev I.V."/>
        </authorList>
    </citation>
    <scope>NUCLEOTIDE SEQUENCE [LARGE SCALE GENOMIC DNA]</scope>
    <source>
        <strain evidence="5 6">CBS 129021</strain>
    </source>
</reference>
<comment type="similarity">
    <text evidence="1">Belongs to the 'GDXG' lipolytic enzyme family.</text>
</comment>
<evidence type="ECO:0000256" key="3">
    <source>
        <dbReference type="PROSITE-ProRule" id="PRU10038"/>
    </source>
</evidence>
<dbReference type="Gene3D" id="3.40.50.1820">
    <property type="entry name" value="alpha/beta hydrolase"/>
    <property type="match status" value="1"/>
</dbReference>
<comment type="caution">
    <text evidence="5">The sequence shown here is derived from an EMBL/GenBank/DDBJ whole genome shotgun (WGS) entry which is preliminary data.</text>
</comment>
<dbReference type="EMBL" id="MCFJ01000002">
    <property type="protein sequence ID" value="ORY70176.1"/>
    <property type="molecule type" value="Genomic_DNA"/>
</dbReference>
<dbReference type="PROSITE" id="PS01173">
    <property type="entry name" value="LIPASE_GDXG_HIS"/>
    <property type="match status" value="1"/>
</dbReference>
<organism evidence="5 6">
    <name type="scientific">Pseudomassariella vexata</name>
    <dbReference type="NCBI Taxonomy" id="1141098"/>
    <lineage>
        <taxon>Eukaryota</taxon>
        <taxon>Fungi</taxon>
        <taxon>Dikarya</taxon>
        <taxon>Ascomycota</taxon>
        <taxon>Pezizomycotina</taxon>
        <taxon>Sordariomycetes</taxon>
        <taxon>Xylariomycetidae</taxon>
        <taxon>Amphisphaeriales</taxon>
        <taxon>Pseudomassariaceae</taxon>
        <taxon>Pseudomassariella</taxon>
    </lineage>
</organism>
<dbReference type="SUPFAM" id="SSF53474">
    <property type="entry name" value="alpha/beta-Hydrolases"/>
    <property type="match status" value="1"/>
</dbReference>
<gene>
    <name evidence="5" type="ORF">BCR38DRAFT_101241</name>
</gene>
<dbReference type="PANTHER" id="PTHR48081:SF25">
    <property type="entry name" value="PUTATIVE (AFU_ORTHOLOGUE AFUA_3G11560)-RELATED"/>
    <property type="match status" value="1"/>
</dbReference>